<dbReference type="Pfam" id="PF08240">
    <property type="entry name" value="ADH_N"/>
    <property type="match status" value="1"/>
</dbReference>
<dbReference type="EMBL" id="MU853419">
    <property type="protein sequence ID" value="KAK4132136.1"/>
    <property type="molecule type" value="Genomic_DNA"/>
</dbReference>
<dbReference type="GO" id="GO:0016491">
    <property type="term" value="F:oxidoreductase activity"/>
    <property type="evidence" value="ECO:0007669"/>
    <property type="project" value="UniProtKB-KW"/>
</dbReference>
<dbReference type="PANTHER" id="PTHR43350">
    <property type="entry name" value="NAD-DEPENDENT ALCOHOL DEHYDROGENASE"/>
    <property type="match status" value="1"/>
</dbReference>
<evidence type="ECO:0000313" key="8">
    <source>
        <dbReference type="EMBL" id="KAK4132136.1"/>
    </source>
</evidence>
<keyword evidence="5" id="KW-0560">Oxidoreductase</keyword>
<evidence type="ECO:0000259" key="7">
    <source>
        <dbReference type="SMART" id="SM00829"/>
    </source>
</evidence>
<dbReference type="PROSITE" id="PS00059">
    <property type="entry name" value="ADH_ZINC"/>
    <property type="match status" value="1"/>
</dbReference>
<dbReference type="InterPro" id="IPR011032">
    <property type="entry name" value="GroES-like_sf"/>
</dbReference>
<dbReference type="InterPro" id="IPR002328">
    <property type="entry name" value="ADH_Zn_CS"/>
</dbReference>
<dbReference type="SUPFAM" id="SSF50129">
    <property type="entry name" value="GroES-like"/>
    <property type="match status" value="1"/>
</dbReference>
<reference evidence="8" key="2">
    <citation type="submission" date="2023-05" db="EMBL/GenBank/DDBJ databases">
        <authorList>
            <consortium name="Lawrence Berkeley National Laboratory"/>
            <person name="Steindorff A."/>
            <person name="Hensen N."/>
            <person name="Bonometti L."/>
            <person name="Westerberg I."/>
            <person name="Brannstrom I.O."/>
            <person name="Guillou S."/>
            <person name="Cros-Aarteil S."/>
            <person name="Calhoun S."/>
            <person name="Haridas S."/>
            <person name="Kuo A."/>
            <person name="Mondo S."/>
            <person name="Pangilinan J."/>
            <person name="Riley R."/>
            <person name="Labutti K."/>
            <person name="Andreopoulos B."/>
            <person name="Lipzen A."/>
            <person name="Chen C."/>
            <person name="Yanf M."/>
            <person name="Daum C."/>
            <person name="Ng V."/>
            <person name="Clum A."/>
            <person name="Ohm R."/>
            <person name="Martin F."/>
            <person name="Silar P."/>
            <person name="Natvig D."/>
            <person name="Lalanne C."/>
            <person name="Gautier V."/>
            <person name="Ament-Velasquez S.L."/>
            <person name="Kruys A."/>
            <person name="Hutchinson M.I."/>
            <person name="Powell A.J."/>
            <person name="Barry K."/>
            <person name="Miller A.N."/>
            <person name="Grigoriev I.V."/>
            <person name="Debuchy R."/>
            <person name="Gladieux P."/>
            <person name="Thoren M.H."/>
            <person name="Johannesson H."/>
        </authorList>
    </citation>
    <scope>NUCLEOTIDE SEQUENCE</scope>
    <source>
        <strain evidence="8">CBS 123565</strain>
    </source>
</reference>
<evidence type="ECO:0000256" key="5">
    <source>
        <dbReference type="ARBA" id="ARBA00023002"/>
    </source>
</evidence>
<sequence>MQFPLETEALVVETPGEEFKLTPIIIEELRPDEVLVEMSYSGICHTDFLLQKGLLGGLIEYPAIAGHEGAGYIRALGAEVQDKSLNVGDPVLLSFTCCGTCEPCKENRRSRCDVFPFINLTARRWPDKSSATKLADGRAVGSHYFGQSSFARVSAVQERCVVKCAYPDDMAIYAPMGCGYQTGAGTVLNILKPRPYQTVAIFGVGSVGFAALMAAAALPVKSIIAIDVVERKLSLAKDLGATHTINPSDAETQLSVVERIKEATGGRGADFAIDTTGIPSVMEQMLDCLAPGGTAASVGVPPPVDISVNVGAFFLGTKNWVTVTEGDSYAPDFIPQLIDLHRQGKFPVERICKVYPVAEMEQAISEMESGVVIKPIIQF</sequence>
<comment type="cofactor">
    <cofactor evidence="1 6">
        <name>Zn(2+)</name>
        <dbReference type="ChEBI" id="CHEBI:29105"/>
    </cofactor>
</comment>
<comment type="similarity">
    <text evidence="2 6">Belongs to the zinc-containing alcohol dehydrogenase family.</text>
</comment>
<dbReference type="GO" id="GO:0008270">
    <property type="term" value="F:zinc ion binding"/>
    <property type="evidence" value="ECO:0007669"/>
    <property type="project" value="InterPro"/>
</dbReference>
<organism evidence="8 9">
    <name type="scientific">Trichocladium antarcticum</name>
    <dbReference type="NCBI Taxonomy" id="1450529"/>
    <lineage>
        <taxon>Eukaryota</taxon>
        <taxon>Fungi</taxon>
        <taxon>Dikarya</taxon>
        <taxon>Ascomycota</taxon>
        <taxon>Pezizomycotina</taxon>
        <taxon>Sordariomycetes</taxon>
        <taxon>Sordariomycetidae</taxon>
        <taxon>Sordariales</taxon>
        <taxon>Chaetomiaceae</taxon>
        <taxon>Trichocladium</taxon>
    </lineage>
</organism>
<evidence type="ECO:0000256" key="1">
    <source>
        <dbReference type="ARBA" id="ARBA00001947"/>
    </source>
</evidence>
<reference evidence="8" key="1">
    <citation type="journal article" date="2023" name="Mol. Phylogenet. Evol.">
        <title>Genome-scale phylogeny and comparative genomics of the fungal order Sordariales.</title>
        <authorList>
            <person name="Hensen N."/>
            <person name="Bonometti L."/>
            <person name="Westerberg I."/>
            <person name="Brannstrom I.O."/>
            <person name="Guillou S."/>
            <person name="Cros-Aarteil S."/>
            <person name="Calhoun S."/>
            <person name="Haridas S."/>
            <person name="Kuo A."/>
            <person name="Mondo S."/>
            <person name="Pangilinan J."/>
            <person name="Riley R."/>
            <person name="LaButti K."/>
            <person name="Andreopoulos B."/>
            <person name="Lipzen A."/>
            <person name="Chen C."/>
            <person name="Yan M."/>
            <person name="Daum C."/>
            <person name="Ng V."/>
            <person name="Clum A."/>
            <person name="Steindorff A."/>
            <person name="Ohm R.A."/>
            <person name="Martin F."/>
            <person name="Silar P."/>
            <person name="Natvig D.O."/>
            <person name="Lalanne C."/>
            <person name="Gautier V."/>
            <person name="Ament-Velasquez S.L."/>
            <person name="Kruys A."/>
            <person name="Hutchinson M.I."/>
            <person name="Powell A.J."/>
            <person name="Barry K."/>
            <person name="Miller A.N."/>
            <person name="Grigoriev I.V."/>
            <person name="Debuchy R."/>
            <person name="Gladieux P."/>
            <person name="Hiltunen Thoren M."/>
            <person name="Johannesson H."/>
        </authorList>
    </citation>
    <scope>NUCLEOTIDE SEQUENCE</scope>
    <source>
        <strain evidence="8">CBS 123565</strain>
    </source>
</reference>
<dbReference type="FunFam" id="3.40.50.720:FF:000003">
    <property type="entry name" value="S-(hydroxymethyl)glutathione dehydrogenase"/>
    <property type="match status" value="1"/>
</dbReference>
<evidence type="ECO:0000256" key="3">
    <source>
        <dbReference type="ARBA" id="ARBA00022723"/>
    </source>
</evidence>
<dbReference type="Gene3D" id="3.40.50.720">
    <property type="entry name" value="NAD(P)-binding Rossmann-like Domain"/>
    <property type="match status" value="1"/>
</dbReference>
<feature type="domain" description="Enoyl reductase (ER)" evidence="7">
    <location>
        <begin position="16"/>
        <end position="373"/>
    </location>
</feature>
<keyword evidence="3 6" id="KW-0479">Metal-binding</keyword>
<dbReference type="InterPro" id="IPR036291">
    <property type="entry name" value="NAD(P)-bd_dom_sf"/>
</dbReference>
<accession>A0AAN6UI90</accession>
<evidence type="ECO:0000256" key="6">
    <source>
        <dbReference type="RuleBase" id="RU361277"/>
    </source>
</evidence>
<comment type="caution">
    <text evidence="8">The sequence shown here is derived from an EMBL/GenBank/DDBJ whole genome shotgun (WGS) entry which is preliminary data.</text>
</comment>
<keyword evidence="4 6" id="KW-0862">Zinc</keyword>
<dbReference type="SMART" id="SM00829">
    <property type="entry name" value="PKS_ER"/>
    <property type="match status" value="1"/>
</dbReference>
<dbReference type="InterPro" id="IPR020843">
    <property type="entry name" value="ER"/>
</dbReference>
<dbReference type="Pfam" id="PF00107">
    <property type="entry name" value="ADH_zinc_N"/>
    <property type="match status" value="1"/>
</dbReference>
<keyword evidence="9" id="KW-1185">Reference proteome</keyword>
<evidence type="ECO:0000313" key="9">
    <source>
        <dbReference type="Proteomes" id="UP001304895"/>
    </source>
</evidence>
<dbReference type="Proteomes" id="UP001304895">
    <property type="component" value="Unassembled WGS sequence"/>
</dbReference>
<protein>
    <submittedName>
        <fullName evidence="8">NAD(P)-binding protein</fullName>
    </submittedName>
</protein>
<gene>
    <name evidence="8" type="ORF">BT67DRAFT_386009</name>
</gene>
<dbReference type="InterPro" id="IPR013154">
    <property type="entry name" value="ADH-like_N"/>
</dbReference>
<dbReference type="AlphaFoldDB" id="A0AAN6UI90"/>
<dbReference type="Gene3D" id="3.90.180.10">
    <property type="entry name" value="Medium-chain alcohol dehydrogenases, catalytic domain"/>
    <property type="match status" value="1"/>
</dbReference>
<dbReference type="CDD" id="cd08278">
    <property type="entry name" value="benzyl_alcohol_DH"/>
    <property type="match status" value="1"/>
</dbReference>
<dbReference type="InterPro" id="IPR013149">
    <property type="entry name" value="ADH-like_C"/>
</dbReference>
<dbReference type="PANTHER" id="PTHR43350:SF2">
    <property type="entry name" value="GROES-LIKE ZINC-BINDING ALCOHOL DEHYDROGENASE FAMILY PROTEIN"/>
    <property type="match status" value="1"/>
</dbReference>
<proteinExistence type="inferred from homology"/>
<dbReference type="SUPFAM" id="SSF51735">
    <property type="entry name" value="NAD(P)-binding Rossmann-fold domains"/>
    <property type="match status" value="1"/>
</dbReference>
<evidence type="ECO:0000256" key="2">
    <source>
        <dbReference type="ARBA" id="ARBA00008072"/>
    </source>
</evidence>
<evidence type="ECO:0000256" key="4">
    <source>
        <dbReference type="ARBA" id="ARBA00022833"/>
    </source>
</evidence>
<name>A0AAN6UI90_9PEZI</name>